<organism evidence="1 2">
    <name type="scientific">Cyclocybe aegerita</name>
    <name type="common">Black poplar mushroom</name>
    <name type="synonym">Agrocybe aegerita</name>
    <dbReference type="NCBI Taxonomy" id="1973307"/>
    <lineage>
        <taxon>Eukaryota</taxon>
        <taxon>Fungi</taxon>
        <taxon>Dikarya</taxon>
        <taxon>Basidiomycota</taxon>
        <taxon>Agaricomycotina</taxon>
        <taxon>Agaricomycetes</taxon>
        <taxon>Agaricomycetidae</taxon>
        <taxon>Agaricales</taxon>
        <taxon>Agaricineae</taxon>
        <taxon>Bolbitiaceae</taxon>
        <taxon>Cyclocybe</taxon>
    </lineage>
</organism>
<dbReference type="EMBL" id="CACVBS010000101">
    <property type="protein sequence ID" value="CAA7271081.1"/>
    <property type="molecule type" value="Genomic_DNA"/>
</dbReference>
<proteinExistence type="predicted"/>
<dbReference type="PANTHER" id="PTHR48471:SF1">
    <property type="entry name" value="DDE TNP4 DOMAIN-CONTAINING PROTEIN"/>
    <property type="match status" value="1"/>
</dbReference>
<evidence type="ECO:0000313" key="1">
    <source>
        <dbReference type="EMBL" id="CAA7271081.1"/>
    </source>
</evidence>
<sequence length="255" mass="28952">MGDLIDTLLSHLALEEDEYWDEENDRLQNAGLSGTAIYLEAQENRRHRSENRKRLYLIRNELLPNPREGTPWQRLHSSSSDRGFITTMGIDVSTFEYLLQSGFALLWNTTPIPRPDQPMTAPPRVNSRSLDPAGGLGLILHYLNSTMRDISLMEIFALIPSTVNRYLDFCLDILLSVLRQIPEGVIRWLEGDEFQENNSLIVARHPLLMGAFGTMDGLNLPVQESPDQEIENATFNEWLHEHFVSSVIAFGATGM</sequence>
<dbReference type="Proteomes" id="UP000467700">
    <property type="component" value="Unassembled WGS sequence"/>
</dbReference>
<keyword evidence="2" id="KW-1185">Reference proteome</keyword>
<evidence type="ECO:0000313" key="2">
    <source>
        <dbReference type="Proteomes" id="UP000467700"/>
    </source>
</evidence>
<accession>A0A8S0WJB6</accession>
<name>A0A8S0WJB6_CYCAE</name>
<protein>
    <submittedName>
        <fullName evidence="1">Uncharacterized protein</fullName>
    </submittedName>
</protein>
<reference evidence="1 2" key="1">
    <citation type="submission" date="2020-01" db="EMBL/GenBank/DDBJ databases">
        <authorList>
            <person name="Gupta K D."/>
        </authorList>
    </citation>
    <scope>NUCLEOTIDE SEQUENCE [LARGE SCALE GENOMIC DNA]</scope>
</reference>
<dbReference type="AlphaFoldDB" id="A0A8S0WJB6"/>
<gene>
    <name evidence="1" type="ORF">AAE3_LOCUS13460</name>
</gene>
<dbReference type="PANTHER" id="PTHR48471">
    <property type="entry name" value="DDE TNP4 DOMAIN-CONTAINING PROTEIN"/>
    <property type="match status" value="1"/>
</dbReference>
<dbReference type="OrthoDB" id="78198at2759"/>
<comment type="caution">
    <text evidence="1">The sequence shown here is derived from an EMBL/GenBank/DDBJ whole genome shotgun (WGS) entry which is preliminary data.</text>
</comment>